<reference evidence="4" key="1">
    <citation type="submission" date="2017-03" db="EMBL/GenBank/DDBJ databases">
        <title>Phytopthora megakarya and P. palmivora, two closely related causual agents of cacao black pod achieved similar genome size and gene model numbers by different mechanisms.</title>
        <authorList>
            <person name="Ali S."/>
            <person name="Shao J."/>
            <person name="Larry D.J."/>
            <person name="Kronmiller B."/>
            <person name="Shen D."/>
            <person name="Strem M.D."/>
            <person name="Melnick R.L."/>
            <person name="Guiltinan M.J."/>
            <person name="Tyler B.M."/>
            <person name="Meinhardt L.W."/>
            <person name="Bailey B.A."/>
        </authorList>
    </citation>
    <scope>NUCLEOTIDE SEQUENCE [LARGE SCALE GENOMIC DNA]</scope>
    <source>
        <strain evidence="4">zdho120</strain>
    </source>
</reference>
<organism evidence="3 4">
    <name type="scientific">Phytophthora megakarya</name>
    <dbReference type="NCBI Taxonomy" id="4795"/>
    <lineage>
        <taxon>Eukaryota</taxon>
        <taxon>Sar</taxon>
        <taxon>Stramenopiles</taxon>
        <taxon>Oomycota</taxon>
        <taxon>Peronosporomycetes</taxon>
        <taxon>Peronosporales</taxon>
        <taxon>Peronosporaceae</taxon>
        <taxon>Phytophthora</taxon>
    </lineage>
</organism>
<dbReference type="Proteomes" id="UP000198211">
    <property type="component" value="Unassembled WGS sequence"/>
</dbReference>
<feature type="region of interest" description="Disordered" evidence="1">
    <location>
        <begin position="1"/>
        <end position="22"/>
    </location>
</feature>
<feature type="compositionally biased region" description="Basic and acidic residues" evidence="1">
    <location>
        <begin position="12"/>
        <end position="22"/>
    </location>
</feature>
<name>A0A225WTX5_9STRA</name>
<dbReference type="AlphaFoldDB" id="A0A225WTX5"/>
<proteinExistence type="predicted"/>
<evidence type="ECO:0000313" key="4">
    <source>
        <dbReference type="Proteomes" id="UP000198211"/>
    </source>
</evidence>
<sequence length="373" mass="42328">MSSSPALIRIEPPPEKTYSSHDDTEAALHAWTKSHGFNVSRRLARKNEKGETYIPNYECDRAGKLKPCSSKAWFQALRMRISIRALNKDNLEGEWTFFHTGNASALYNHKPSSDPRVHSAHRNRSAQAISSTNDISLQNLIEAQSVAVIPIANIYATMLQQASNALVIPKGIANAKNKARQRELATDTPMEALFKNLNNEGFFYRYTYDVNDPRVILHDREQALMNGLGSVFPKIPTICCRWHTNKNVLSKTREILGKISVLNPVRGRSKFQNTLATDKFMALFYRTVDSETGEALIENKAALVKMNPVLAAYLMKHWWKYVDKIVKVRINTSTVEGTHAQCKRLIKSTRGDLFTVFNKVGLLYDHYTRKIKS</sequence>
<dbReference type="InterPro" id="IPR018289">
    <property type="entry name" value="MULE_transposase_dom"/>
</dbReference>
<comment type="caution">
    <text evidence="3">The sequence shown here is derived from an EMBL/GenBank/DDBJ whole genome shotgun (WGS) entry which is preliminary data.</text>
</comment>
<dbReference type="EMBL" id="NBNE01000314">
    <property type="protein sequence ID" value="OWZ20538.1"/>
    <property type="molecule type" value="Genomic_DNA"/>
</dbReference>
<evidence type="ECO:0000256" key="1">
    <source>
        <dbReference type="SAM" id="MobiDB-lite"/>
    </source>
</evidence>
<keyword evidence="4" id="KW-1185">Reference proteome</keyword>
<dbReference type="Pfam" id="PF10551">
    <property type="entry name" value="MULE"/>
    <property type="match status" value="1"/>
</dbReference>
<evidence type="ECO:0000313" key="3">
    <source>
        <dbReference type="EMBL" id="OWZ20538.1"/>
    </source>
</evidence>
<dbReference type="PANTHER" id="PTHR47718">
    <property type="entry name" value="OS01G0519700 PROTEIN"/>
    <property type="match status" value="1"/>
</dbReference>
<dbReference type="OrthoDB" id="129622at2759"/>
<protein>
    <recommendedName>
        <fullName evidence="2">MULE transposase domain-containing protein</fullName>
    </recommendedName>
</protein>
<gene>
    <name evidence="3" type="ORF">PHMEG_0005041</name>
</gene>
<accession>A0A225WTX5</accession>
<evidence type="ECO:0000259" key="2">
    <source>
        <dbReference type="Pfam" id="PF10551"/>
    </source>
</evidence>
<feature type="domain" description="MULE transposase" evidence="2">
    <location>
        <begin position="207"/>
        <end position="247"/>
    </location>
</feature>